<dbReference type="InterPro" id="IPR029026">
    <property type="entry name" value="tRNA_m1G_MTases_N"/>
</dbReference>
<dbReference type="EMBL" id="BJWA01000004">
    <property type="protein sequence ID" value="GEL79723.1"/>
    <property type="molecule type" value="Genomic_DNA"/>
</dbReference>
<dbReference type="PANTHER" id="PTHR33603">
    <property type="entry name" value="METHYLTRANSFERASE"/>
    <property type="match status" value="1"/>
</dbReference>
<comment type="similarity">
    <text evidence="5 6">Belongs to the RNA methyltransferase RlmH family.</text>
</comment>
<name>A0ABQ0VB67_ENTMU</name>
<comment type="subunit">
    <text evidence="6">Homodimer.</text>
</comment>
<comment type="subcellular location">
    <subcellularLocation>
        <location evidence="6">Cytoplasm</location>
    </subcellularLocation>
</comment>
<keyword evidence="6" id="KW-0963">Cytoplasm</keyword>
<comment type="caution">
    <text evidence="7">The sequence shown here is derived from an EMBL/GenBank/DDBJ whole genome shotgun (WGS) entry which is preliminary data.</text>
</comment>
<reference evidence="7 8" key="1">
    <citation type="submission" date="2019-07" db="EMBL/GenBank/DDBJ databases">
        <title>Whole genome shotgun sequence of Enterococcus mundtii NBRC 100490.</title>
        <authorList>
            <person name="Hosoyama A."/>
            <person name="Uohara A."/>
            <person name="Ohji S."/>
            <person name="Ichikawa N."/>
        </authorList>
    </citation>
    <scope>NUCLEOTIDE SEQUENCE [LARGE SCALE GENOMIC DNA]</scope>
    <source>
        <strain evidence="7 8">NBRC 100490</strain>
    </source>
</reference>
<evidence type="ECO:0000256" key="4">
    <source>
        <dbReference type="ARBA" id="ARBA00022691"/>
    </source>
</evidence>
<dbReference type="SUPFAM" id="SSF75217">
    <property type="entry name" value="alpha/beta knot"/>
    <property type="match status" value="1"/>
</dbReference>
<dbReference type="InterPro" id="IPR029028">
    <property type="entry name" value="Alpha/beta_knot_MTases"/>
</dbReference>
<evidence type="ECO:0000313" key="8">
    <source>
        <dbReference type="Proteomes" id="UP000321175"/>
    </source>
</evidence>
<dbReference type="PIRSF" id="PIRSF004505">
    <property type="entry name" value="MT_bac"/>
    <property type="match status" value="1"/>
</dbReference>
<gene>
    <name evidence="6 7" type="primary">rlmH</name>
    <name evidence="7" type="ORF">EMU01_08670</name>
</gene>
<keyword evidence="2 6" id="KW-0489">Methyltransferase</keyword>
<proteinExistence type="inferred from homology"/>
<dbReference type="NCBIfam" id="TIGR00246">
    <property type="entry name" value="tRNA_RlmH_YbeA"/>
    <property type="match status" value="1"/>
</dbReference>
<dbReference type="GO" id="GO:0008168">
    <property type="term" value="F:methyltransferase activity"/>
    <property type="evidence" value="ECO:0007669"/>
    <property type="project" value="UniProtKB-KW"/>
</dbReference>
<evidence type="ECO:0000256" key="6">
    <source>
        <dbReference type="HAMAP-Rule" id="MF_00658"/>
    </source>
</evidence>
<dbReference type="GO" id="GO:0032259">
    <property type="term" value="P:methylation"/>
    <property type="evidence" value="ECO:0007669"/>
    <property type="project" value="UniProtKB-KW"/>
</dbReference>
<feature type="binding site" evidence="6">
    <location>
        <begin position="136"/>
        <end position="141"/>
    </location>
    <ligand>
        <name>S-adenosyl-L-methionine</name>
        <dbReference type="ChEBI" id="CHEBI:59789"/>
    </ligand>
</feature>
<dbReference type="NCBIfam" id="NF000985">
    <property type="entry name" value="PRK00103.1-3"/>
    <property type="match status" value="1"/>
</dbReference>
<organism evidence="7 8">
    <name type="scientific">Enterococcus mundtii</name>
    <dbReference type="NCBI Taxonomy" id="53346"/>
    <lineage>
        <taxon>Bacteria</taxon>
        <taxon>Bacillati</taxon>
        <taxon>Bacillota</taxon>
        <taxon>Bacilli</taxon>
        <taxon>Lactobacillales</taxon>
        <taxon>Enterococcaceae</taxon>
        <taxon>Enterococcus</taxon>
    </lineage>
</organism>
<evidence type="ECO:0000256" key="2">
    <source>
        <dbReference type="ARBA" id="ARBA00022603"/>
    </source>
</evidence>
<comment type="catalytic activity">
    <reaction evidence="6">
        <text>pseudouridine(1915) in 23S rRNA + S-adenosyl-L-methionine = N(3)-methylpseudouridine(1915) in 23S rRNA + S-adenosyl-L-homocysteine + H(+)</text>
        <dbReference type="Rhea" id="RHEA:42752"/>
        <dbReference type="Rhea" id="RHEA-COMP:10221"/>
        <dbReference type="Rhea" id="RHEA-COMP:10222"/>
        <dbReference type="ChEBI" id="CHEBI:15378"/>
        <dbReference type="ChEBI" id="CHEBI:57856"/>
        <dbReference type="ChEBI" id="CHEBI:59789"/>
        <dbReference type="ChEBI" id="CHEBI:65314"/>
        <dbReference type="ChEBI" id="CHEBI:74486"/>
        <dbReference type="EC" id="2.1.1.177"/>
    </reaction>
</comment>
<dbReference type="EC" id="2.1.1.177" evidence="6"/>
<dbReference type="Pfam" id="PF02590">
    <property type="entry name" value="SPOUT_MTase"/>
    <property type="match status" value="1"/>
</dbReference>
<keyword evidence="4 6" id="KW-0949">S-adenosyl-L-methionine</keyword>
<evidence type="ECO:0000256" key="1">
    <source>
        <dbReference type="ARBA" id="ARBA00022552"/>
    </source>
</evidence>
<sequence>MKDRGKEIIMNIKIISVGKLKEKYLIQGINEYVKRLKAYGKIELIEVPDEKAPENLSEAQMRQVKEKEGERILAKIKDHEFVYALAIQGENPTSEAFAKQIDQLGIQGKSQLVFVIGGSLGLSDDVMQRSNAQISFGKMTYPHQLMRLILVEQIYRAFRINTGAPYHK</sequence>
<comment type="function">
    <text evidence="6">Specifically methylates the pseudouridine at position 1915 (m3Psi1915) in 23S rRNA.</text>
</comment>
<keyword evidence="8" id="KW-1185">Reference proteome</keyword>
<keyword evidence="1 6" id="KW-0698">rRNA processing</keyword>
<dbReference type="Gene3D" id="3.40.1280.10">
    <property type="match status" value="1"/>
</dbReference>
<protein>
    <recommendedName>
        <fullName evidence="6">Ribosomal RNA large subunit methyltransferase H</fullName>
        <ecNumber evidence="6">2.1.1.177</ecNumber>
    </recommendedName>
    <alternativeName>
        <fullName evidence="6">23S rRNA (pseudouridine1915-N3)-methyltransferase</fullName>
    </alternativeName>
    <alternativeName>
        <fullName evidence="6">23S rRNA m3Psi1915 methyltransferase</fullName>
    </alternativeName>
    <alternativeName>
        <fullName evidence="6">rRNA (pseudouridine-N3-)-methyltransferase RlmH</fullName>
    </alternativeName>
</protein>
<evidence type="ECO:0000313" key="7">
    <source>
        <dbReference type="EMBL" id="GEL79723.1"/>
    </source>
</evidence>
<evidence type="ECO:0000256" key="3">
    <source>
        <dbReference type="ARBA" id="ARBA00022679"/>
    </source>
</evidence>
<accession>A0ABQ0VB67</accession>
<dbReference type="InterPro" id="IPR003742">
    <property type="entry name" value="RlmH-like"/>
</dbReference>
<feature type="binding site" evidence="6">
    <location>
        <position position="85"/>
    </location>
    <ligand>
        <name>S-adenosyl-L-methionine</name>
        <dbReference type="ChEBI" id="CHEBI:59789"/>
    </ligand>
</feature>
<dbReference type="Proteomes" id="UP000321175">
    <property type="component" value="Unassembled WGS sequence"/>
</dbReference>
<dbReference type="HAMAP" id="MF_00658">
    <property type="entry name" value="23SrRNA_methyltr_H"/>
    <property type="match status" value="1"/>
</dbReference>
<dbReference type="PANTHER" id="PTHR33603:SF1">
    <property type="entry name" value="RIBOSOMAL RNA LARGE SUBUNIT METHYLTRANSFERASE H"/>
    <property type="match status" value="1"/>
</dbReference>
<feature type="binding site" evidence="6">
    <location>
        <position position="117"/>
    </location>
    <ligand>
        <name>S-adenosyl-L-methionine</name>
        <dbReference type="ChEBI" id="CHEBI:59789"/>
    </ligand>
</feature>
<evidence type="ECO:0000256" key="5">
    <source>
        <dbReference type="ARBA" id="ARBA00038303"/>
    </source>
</evidence>
<dbReference type="CDD" id="cd18081">
    <property type="entry name" value="RlmH-like"/>
    <property type="match status" value="1"/>
</dbReference>
<keyword evidence="3 6" id="KW-0808">Transferase</keyword>